<dbReference type="Proteomes" id="UP000554482">
    <property type="component" value="Unassembled WGS sequence"/>
</dbReference>
<evidence type="ECO:0000256" key="1">
    <source>
        <dbReference type="ARBA" id="ARBA00004123"/>
    </source>
</evidence>
<evidence type="ECO:0000256" key="7">
    <source>
        <dbReference type="SAM" id="MobiDB-lite"/>
    </source>
</evidence>
<feature type="non-terminal residue" evidence="8">
    <location>
        <position position="1"/>
    </location>
</feature>
<keyword evidence="4" id="KW-0067">ATP-binding</keyword>
<dbReference type="GO" id="GO:0003689">
    <property type="term" value="F:DNA clamp loader activity"/>
    <property type="evidence" value="ECO:0007669"/>
    <property type="project" value="TreeGrafter"/>
</dbReference>
<dbReference type="PANTHER" id="PTHR12172">
    <property type="entry name" value="CELL CYCLE CHECKPOINT PROTEIN RAD17"/>
    <property type="match status" value="1"/>
</dbReference>
<dbReference type="GO" id="GO:0005634">
    <property type="term" value="C:nucleus"/>
    <property type="evidence" value="ECO:0007669"/>
    <property type="project" value="UniProtKB-SubCell"/>
</dbReference>
<evidence type="ECO:0000256" key="6">
    <source>
        <dbReference type="ARBA" id="ARBA00023306"/>
    </source>
</evidence>
<dbReference type="InterPro" id="IPR004582">
    <property type="entry name" value="Checkpoint_prot_Rad17_Rad24"/>
</dbReference>
<comment type="subcellular location">
    <subcellularLocation>
        <location evidence="1">Nucleus</location>
    </subcellularLocation>
</comment>
<feature type="compositionally biased region" description="Acidic residues" evidence="7">
    <location>
        <begin position="153"/>
        <end position="162"/>
    </location>
</feature>
<dbReference type="GO" id="GO:0000077">
    <property type="term" value="P:DNA damage checkpoint signaling"/>
    <property type="evidence" value="ECO:0007669"/>
    <property type="project" value="TreeGrafter"/>
</dbReference>
<dbReference type="OrthoDB" id="10265971at2759"/>
<dbReference type="EMBL" id="JABWDY010011680">
    <property type="protein sequence ID" value="KAF5199624.1"/>
    <property type="molecule type" value="Genomic_DNA"/>
</dbReference>
<dbReference type="GO" id="GO:0003682">
    <property type="term" value="F:chromatin binding"/>
    <property type="evidence" value="ECO:0007669"/>
    <property type="project" value="TreeGrafter"/>
</dbReference>
<gene>
    <name evidence="8" type="ORF">FRX31_010789</name>
</gene>
<organism evidence="8 9">
    <name type="scientific">Thalictrum thalictroides</name>
    <name type="common">Rue-anemone</name>
    <name type="synonym">Anemone thalictroides</name>
    <dbReference type="NCBI Taxonomy" id="46969"/>
    <lineage>
        <taxon>Eukaryota</taxon>
        <taxon>Viridiplantae</taxon>
        <taxon>Streptophyta</taxon>
        <taxon>Embryophyta</taxon>
        <taxon>Tracheophyta</taxon>
        <taxon>Spermatophyta</taxon>
        <taxon>Magnoliopsida</taxon>
        <taxon>Ranunculales</taxon>
        <taxon>Ranunculaceae</taxon>
        <taxon>Thalictroideae</taxon>
        <taxon>Thalictrum</taxon>
    </lineage>
</organism>
<dbReference type="GO" id="GO:0005524">
    <property type="term" value="F:ATP binding"/>
    <property type="evidence" value="ECO:0007669"/>
    <property type="project" value="UniProtKB-KW"/>
</dbReference>
<protein>
    <submittedName>
        <fullName evidence="8">Cell cycle checkpoint protein RAD17</fullName>
    </submittedName>
</protein>
<dbReference type="GO" id="GO:0033314">
    <property type="term" value="P:mitotic DNA replication checkpoint signaling"/>
    <property type="evidence" value="ECO:0007669"/>
    <property type="project" value="TreeGrafter"/>
</dbReference>
<accession>A0A7J6WQH8</accession>
<evidence type="ECO:0000256" key="5">
    <source>
        <dbReference type="ARBA" id="ARBA00023242"/>
    </source>
</evidence>
<evidence type="ECO:0000313" key="8">
    <source>
        <dbReference type="EMBL" id="KAF5199624.1"/>
    </source>
</evidence>
<evidence type="ECO:0000256" key="4">
    <source>
        <dbReference type="ARBA" id="ARBA00022840"/>
    </source>
</evidence>
<comment type="caution">
    <text evidence="8">The sequence shown here is derived from an EMBL/GenBank/DDBJ whole genome shotgun (WGS) entry which is preliminary data.</text>
</comment>
<reference evidence="8 9" key="1">
    <citation type="submission" date="2020-06" db="EMBL/GenBank/DDBJ databases">
        <title>Transcriptomic and genomic resources for Thalictrum thalictroides and T. hernandezii: Facilitating candidate gene discovery in an emerging model plant lineage.</title>
        <authorList>
            <person name="Arias T."/>
            <person name="Riano-Pachon D.M."/>
            <person name="Di Stilio V.S."/>
        </authorList>
    </citation>
    <scope>NUCLEOTIDE SEQUENCE [LARGE SCALE GENOMIC DNA]</scope>
    <source>
        <strain evidence="9">cv. WT478/WT964</strain>
        <tissue evidence="8">Leaves</tissue>
    </source>
</reference>
<dbReference type="GO" id="GO:0006281">
    <property type="term" value="P:DNA repair"/>
    <property type="evidence" value="ECO:0007669"/>
    <property type="project" value="InterPro"/>
</dbReference>
<keyword evidence="5" id="KW-0539">Nucleus</keyword>
<keyword evidence="6" id="KW-0131">Cell cycle</keyword>
<keyword evidence="2" id="KW-0547">Nucleotide-binding</keyword>
<name>A0A7J6WQH8_THATH</name>
<evidence type="ECO:0000313" key="9">
    <source>
        <dbReference type="Proteomes" id="UP000554482"/>
    </source>
</evidence>
<keyword evidence="3" id="KW-0227">DNA damage</keyword>
<proteinExistence type="predicted"/>
<sequence length="162" mass="18485">LDFLSDEAVDDAWTVASYLCDADNLATFHASMWSRTANNQEVDSISHLAAASVAVRGVLFGNSHPTQSRWHAIRSPRLWQAEQLLRRNKNEMVRQRNEANRGLISSDISIMATEYKPMLLWLGSRAFEAPIYMEELQDCQIGEDTYDGTKMDEDVDDDIEDW</sequence>
<dbReference type="AlphaFoldDB" id="A0A7J6WQH8"/>
<evidence type="ECO:0000256" key="3">
    <source>
        <dbReference type="ARBA" id="ARBA00022763"/>
    </source>
</evidence>
<feature type="region of interest" description="Disordered" evidence="7">
    <location>
        <begin position="143"/>
        <end position="162"/>
    </location>
</feature>
<keyword evidence="9" id="KW-1185">Reference proteome</keyword>
<dbReference type="PANTHER" id="PTHR12172:SF0">
    <property type="entry name" value="CELL CYCLE CHECKPOINT PROTEIN RAD17"/>
    <property type="match status" value="1"/>
</dbReference>
<evidence type="ECO:0000256" key="2">
    <source>
        <dbReference type="ARBA" id="ARBA00022741"/>
    </source>
</evidence>